<accession>X1W329</accession>
<feature type="domain" description="Bacterial repeat" evidence="1">
    <location>
        <begin position="43"/>
        <end position="102"/>
    </location>
</feature>
<protein>
    <recommendedName>
        <fullName evidence="1">Bacterial repeat domain-containing protein</fullName>
    </recommendedName>
</protein>
<dbReference type="InterPro" id="IPR044060">
    <property type="entry name" value="Bacterial_rp_domain"/>
</dbReference>
<sequence length="128" mass="14436">VWVERWDVNRYVYDSSASKVVSLEIPAPATFHLSVFVPTWAYGGYVQPGSGDYPAYSTVKLTAYPLSGYQFLSWGVDASGTSPTYNLYMDSDKYVEAYFEKVPVPEFVGTISRKELEYDEARGNIPVY</sequence>
<feature type="non-terminal residue" evidence="2">
    <location>
        <position position="1"/>
    </location>
</feature>
<dbReference type="EMBL" id="BARW01036149">
    <property type="protein sequence ID" value="GAJ24735.1"/>
    <property type="molecule type" value="Genomic_DNA"/>
</dbReference>
<name>X1W329_9ZZZZ</name>
<evidence type="ECO:0000313" key="2">
    <source>
        <dbReference type="EMBL" id="GAJ24735.1"/>
    </source>
</evidence>
<dbReference type="Pfam" id="PF18998">
    <property type="entry name" value="Flg_new_2"/>
    <property type="match status" value="1"/>
</dbReference>
<comment type="caution">
    <text evidence="2">The sequence shown here is derived from an EMBL/GenBank/DDBJ whole genome shotgun (WGS) entry which is preliminary data.</text>
</comment>
<organism evidence="2">
    <name type="scientific">marine sediment metagenome</name>
    <dbReference type="NCBI Taxonomy" id="412755"/>
    <lineage>
        <taxon>unclassified sequences</taxon>
        <taxon>metagenomes</taxon>
        <taxon>ecological metagenomes</taxon>
    </lineage>
</organism>
<gene>
    <name evidence="2" type="ORF">S12H4_56192</name>
</gene>
<evidence type="ECO:0000259" key="1">
    <source>
        <dbReference type="Pfam" id="PF18998"/>
    </source>
</evidence>
<reference evidence="2" key="1">
    <citation type="journal article" date="2014" name="Front. Microbiol.">
        <title>High frequency of phylogenetically diverse reductive dehalogenase-homologous genes in deep subseafloor sedimentary metagenomes.</title>
        <authorList>
            <person name="Kawai M."/>
            <person name="Futagami T."/>
            <person name="Toyoda A."/>
            <person name="Takaki Y."/>
            <person name="Nishi S."/>
            <person name="Hori S."/>
            <person name="Arai W."/>
            <person name="Tsubouchi T."/>
            <person name="Morono Y."/>
            <person name="Uchiyama I."/>
            <person name="Ito T."/>
            <person name="Fujiyama A."/>
            <person name="Inagaki F."/>
            <person name="Takami H."/>
        </authorList>
    </citation>
    <scope>NUCLEOTIDE SEQUENCE</scope>
    <source>
        <strain evidence="2">Expedition CK06-06</strain>
    </source>
</reference>
<proteinExistence type="predicted"/>
<dbReference type="AlphaFoldDB" id="X1W329"/>